<dbReference type="InterPro" id="IPR023298">
    <property type="entry name" value="ATPase_P-typ_TM_dom_sf"/>
</dbReference>
<evidence type="ECO:0000313" key="12">
    <source>
        <dbReference type="Proteomes" id="UP000426857"/>
    </source>
</evidence>
<proteinExistence type="inferred from homology"/>
<keyword evidence="5" id="KW-1278">Translocase</keyword>
<keyword evidence="7 8" id="KW-0472">Membrane</keyword>
<dbReference type="NCBIfam" id="TIGR01494">
    <property type="entry name" value="ATPase_P-type"/>
    <property type="match status" value="2"/>
</dbReference>
<evidence type="ECO:0000256" key="9">
    <source>
        <dbReference type="SAM" id="MobiDB-lite"/>
    </source>
</evidence>
<accession>A0A6B8TG79</accession>
<keyword evidence="4 8" id="KW-0479">Metal-binding</keyword>
<dbReference type="InterPro" id="IPR018303">
    <property type="entry name" value="ATPase_P-typ_P_site"/>
</dbReference>
<dbReference type="Pfam" id="PF00702">
    <property type="entry name" value="Hydrolase"/>
    <property type="match status" value="1"/>
</dbReference>
<keyword evidence="8" id="KW-0547">Nucleotide-binding</keyword>
<comment type="subcellular location">
    <subcellularLocation>
        <location evidence="1">Cell membrane</location>
        <topology evidence="1">Multi-pass membrane protein</topology>
    </subcellularLocation>
</comment>
<dbReference type="SFLD" id="SFLDG00002">
    <property type="entry name" value="C1.7:_P-type_atpase_like"/>
    <property type="match status" value="1"/>
</dbReference>
<evidence type="ECO:0000313" key="11">
    <source>
        <dbReference type="EMBL" id="QGS33819.1"/>
    </source>
</evidence>
<dbReference type="Proteomes" id="UP000426857">
    <property type="component" value="Chromosome"/>
</dbReference>
<dbReference type="Gene3D" id="3.40.50.1000">
    <property type="entry name" value="HAD superfamily/HAD-like"/>
    <property type="match status" value="1"/>
</dbReference>
<dbReference type="GO" id="GO:0046872">
    <property type="term" value="F:metal ion binding"/>
    <property type="evidence" value="ECO:0007669"/>
    <property type="project" value="UniProtKB-KW"/>
</dbReference>
<dbReference type="InterPro" id="IPR023299">
    <property type="entry name" value="ATPase_P-typ_cyto_dom_N"/>
</dbReference>
<dbReference type="EMBL" id="CP046322">
    <property type="protein sequence ID" value="QGS33819.1"/>
    <property type="molecule type" value="Genomic_DNA"/>
</dbReference>
<evidence type="ECO:0000256" key="4">
    <source>
        <dbReference type="ARBA" id="ARBA00022723"/>
    </source>
</evidence>
<dbReference type="GO" id="GO:0016887">
    <property type="term" value="F:ATP hydrolysis activity"/>
    <property type="evidence" value="ECO:0007669"/>
    <property type="project" value="InterPro"/>
</dbReference>
<evidence type="ECO:0000259" key="10">
    <source>
        <dbReference type="Pfam" id="PF00122"/>
    </source>
</evidence>
<dbReference type="SFLD" id="SFLDS00003">
    <property type="entry name" value="Haloacid_Dehalogenase"/>
    <property type="match status" value="1"/>
</dbReference>
<name>A0A6B8TG79_9CORY</name>
<dbReference type="InterPro" id="IPR001757">
    <property type="entry name" value="P_typ_ATPase"/>
</dbReference>
<comment type="similarity">
    <text evidence="2 8">Belongs to the cation transport ATPase (P-type) (TC 3.A.3) family. Type IB subfamily.</text>
</comment>
<feature type="transmembrane region" description="Helical" evidence="8">
    <location>
        <begin position="308"/>
        <end position="333"/>
    </location>
</feature>
<dbReference type="InterPro" id="IPR059000">
    <property type="entry name" value="ATPase_P-type_domA"/>
</dbReference>
<protein>
    <submittedName>
        <fullName evidence="11">Heavy metal translocating P-type ATPase</fullName>
    </submittedName>
</protein>
<feature type="transmembrane region" description="Helical" evidence="8">
    <location>
        <begin position="283"/>
        <end position="302"/>
    </location>
</feature>
<evidence type="ECO:0000256" key="6">
    <source>
        <dbReference type="ARBA" id="ARBA00022989"/>
    </source>
</evidence>
<feature type="transmembrane region" description="Helical" evidence="8">
    <location>
        <begin position="33"/>
        <end position="53"/>
    </location>
</feature>
<dbReference type="SUPFAM" id="SSF81653">
    <property type="entry name" value="Calcium ATPase, transduction domain A"/>
    <property type="match status" value="1"/>
</dbReference>
<dbReference type="PROSITE" id="PS00154">
    <property type="entry name" value="ATPASE_E1_E2"/>
    <property type="match status" value="1"/>
</dbReference>
<dbReference type="PRINTS" id="PR00119">
    <property type="entry name" value="CATATPASE"/>
</dbReference>
<feature type="transmembrane region" description="Helical" evidence="8">
    <location>
        <begin position="653"/>
        <end position="680"/>
    </location>
</feature>
<dbReference type="SFLD" id="SFLDF00027">
    <property type="entry name" value="p-type_atpase"/>
    <property type="match status" value="1"/>
</dbReference>
<keyword evidence="6 8" id="KW-1133">Transmembrane helix</keyword>
<dbReference type="GO" id="GO:0005886">
    <property type="term" value="C:plasma membrane"/>
    <property type="evidence" value="ECO:0007669"/>
    <property type="project" value="UniProtKB-SubCell"/>
</dbReference>
<keyword evidence="8" id="KW-1003">Cell membrane</keyword>
<dbReference type="AlphaFoldDB" id="A0A6B8TG79"/>
<feature type="domain" description="P-type ATPase A" evidence="10">
    <location>
        <begin position="162"/>
        <end position="264"/>
    </location>
</feature>
<dbReference type="PANTHER" id="PTHR48085:SF5">
    <property type="entry name" value="CADMIUM_ZINC-TRANSPORTING ATPASE HMA4-RELATED"/>
    <property type="match status" value="1"/>
</dbReference>
<feature type="region of interest" description="Disordered" evidence="9">
    <location>
        <begin position="1"/>
        <end position="25"/>
    </location>
</feature>
<evidence type="ECO:0000256" key="7">
    <source>
        <dbReference type="ARBA" id="ARBA00023136"/>
    </source>
</evidence>
<dbReference type="GO" id="GO:0019829">
    <property type="term" value="F:ATPase-coupled monoatomic cation transmembrane transporter activity"/>
    <property type="evidence" value="ECO:0007669"/>
    <property type="project" value="InterPro"/>
</dbReference>
<dbReference type="InterPro" id="IPR027256">
    <property type="entry name" value="P-typ_ATPase_IB"/>
</dbReference>
<evidence type="ECO:0000256" key="5">
    <source>
        <dbReference type="ARBA" id="ARBA00022967"/>
    </source>
</evidence>
<evidence type="ECO:0000256" key="8">
    <source>
        <dbReference type="RuleBase" id="RU362081"/>
    </source>
</evidence>
<feature type="transmembrane region" description="Helical" evidence="8">
    <location>
        <begin position="74"/>
        <end position="97"/>
    </location>
</feature>
<dbReference type="SUPFAM" id="SSF81665">
    <property type="entry name" value="Calcium ATPase, transmembrane domain M"/>
    <property type="match status" value="1"/>
</dbReference>
<sequence>MTSACGCSHDAPEPTEFSEPEAPPTPWWRDREVLVPVFSGIALAAAFLIGLAAPDAAESASEGTLGGTWILPDSAAGIASLALYWLALLLGASTFVPGALTGLFRHRRLGIGLLMTISAIGAVLLGYVAEAAALAFLYSISEALEDKAMDRARRGLRSLLSLIPDTATVIDPDCGSRRTIPAREIRPGMRLAVPAGGRVPTDSLLDDAYATVDSSSVTGESIPVEVAAGDEIMAGVIAVGAPMSVTATAPGDDNSLTAVVRLVEDAQAEKGDRARIADRVARPLVPGVLVLAAAVAIIGSLLGDPVEWITRALVVLVAASPCALAISVPVTVISAIGAASRFGVVVKSGAAFERLGAIGRVAIDKTGTLTRNEPTVTAAIASQPMRERGVTADDVLDWAAALERHSTHPLAAAITAGVDRRKAETPGADGTVDRVDAAERQATTEPPVAVDVQERAGTGLTGTVGATTIAVGSPRNLDPGDLHDEVHRLEADGNTVVVVHRDGEPAGIIAVRDELRPEAADTVAALERAGIGVTMLTGDNHRAAHTLAKQAGIDDVRAELAPRDKSDAVAELAAGGHGHGRGRGRGRCVAMIGDGINDAPALASADIGIAMGATGSDAAVESADVAFTGHDLRLLSKALEHARRGRRIMEQNIGLSLLIIVGLMPLALTGVLGLAAVVFIHEVAEVVVILNGLRAAKAKI</sequence>
<evidence type="ECO:0000256" key="1">
    <source>
        <dbReference type="ARBA" id="ARBA00004651"/>
    </source>
</evidence>
<dbReference type="NCBIfam" id="TIGR01525">
    <property type="entry name" value="ATPase-IB_hvy"/>
    <property type="match status" value="1"/>
</dbReference>
<dbReference type="SUPFAM" id="SSF56784">
    <property type="entry name" value="HAD-like"/>
    <property type="match status" value="1"/>
</dbReference>
<dbReference type="InterPro" id="IPR036412">
    <property type="entry name" value="HAD-like_sf"/>
</dbReference>
<dbReference type="InterPro" id="IPR008250">
    <property type="entry name" value="ATPase_P-typ_transduc_dom_A_sf"/>
</dbReference>
<dbReference type="Pfam" id="PF00122">
    <property type="entry name" value="E1-E2_ATPase"/>
    <property type="match status" value="1"/>
</dbReference>
<keyword evidence="8" id="KW-0067">ATP-binding</keyword>
<dbReference type="InterPro" id="IPR023214">
    <property type="entry name" value="HAD_sf"/>
</dbReference>
<dbReference type="GO" id="GO:0015086">
    <property type="term" value="F:cadmium ion transmembrane transporter activity"/>
    <property type="evidence" value="ECO:0007669"/>
    <property type="project" value="TreeGrafter"/>
</dbReference>
<evidence type="ECO:0000256" key="3">
    <source>
        <dbReference type="ARBA" id="ARBA00022692"/>
    </source>
</evidence>
<dbReference type="PANTHER" id="PTHR48085">
    <property type="entry name" value="CADMIUM/ZINC-TRANSPORTING ATPASE HMA2-RELATED"/>
    <property type="match status" value="1"/>
</dbReference>
<reference evidence="11 12" key="1">
    <citation type="submission" date="2019-11" db="EMBL/GenBank/DDBJ databases">
        <title>FDA dAtabase for Regulatory Grade micrObial Sequences (FDA-ARGOS): Supporting development and validation of Infectious Disease Dx tests.</title>
        <authorList>
            <person name="Kerrigan L."/>
            <person name="Long C."/>
            <person name="Tallon L."/>
            <person name="Sadzewicz L."/>
            <person name="Vavikolanu K."/>
            <person name="Mehta A."/>
            <person name="Aluvathingal J."/>
            <person name="Nadendla S."/>
            <person name="Yan Y."/>
            <person name="Sichtig H."/>
        </authorList>
    </citation>
    <scope>NUCLEOTIDE SEQUENCE [LARGE SCALE GENOMIC DNA]</scope>
    <source>
        <strain evidence="11 12">FDAARGOS_674</strain>
    </source>
</reference>
<dbReference type="InterPro" id="IPR044492">
    <property type="entry name" value="P_typ_ATPase_HD_dom"/>
</dbReference>
<dbReference type="Gene3D" id="3.40.1110.10">
    <property type="entry name" value="Calcium-transporting ATPase, cytoplasmic domain N"/>
    <property type="match status" value="1"/>
</dbReference>
<dbReference type="Gene3D" id="2.70.150.10">
    <property type="entry name" value="Calcium-transporting ATPase, cytoplasmic transduction domain A"/>
    <property type="match status" value="1"/>
</dbReference>
<evidence type="ECO:0000256" key="2">
    <source>
        <dbReference type="ARBA" id="ARBA00006024"/>
    </source>
</evidence>
<organism evidence="11 12">
    <name type="scientific">Corynebacterium xerosis</name>
    <dbReference type="NCBI Taxonomy" id="1725"/>
    <lineage>
        <taxon>Bacteria</taxon>
        <taxon>Bacillati</taxon>
        <taxon>Actinomycetota</taxon>
        <taxon>Actinomycetes</taxon>
        <taxon>Mycobacteriales</taxon>
        <taxon>Corynebacteriaceae</taxon>
        <taxon>Corynebacterium</taxon>
    </lineage>
</organism>
<gene>
    <name evidence="11" type="ORF">FOB82_01500</name>
</gene>
<dbReference type="InterPro" id="IPR051014">
    <property type="entry name" value="Cation_Transport_ATPase_IB"/>
</dbReference>
<dbReference type="KEGG" id="cxe:FOB82_01500"/>
<dbReference type="RefSeq" id="WP_155867454.1">
    <property type="nucleotide sequence ID" value="NZ_CP046322.1"/>
</dbReference>
<dbReference type="GO" id="GO:0005524">
    <property type="term" value="F:ATP binding"/>
    <property type="evidence" value="ECO:0007669"/>
    <property type="project" value="UniProtKB-UniRule"/>
</dbReference>
<feature type="transmembrane region" description="Helical" evidence="8">
    <location>
        <begin position="109"/>
        <end position="138"/>
    </location>
</feature>
<keyword evidence="3 8" id="KW-0812">Transmembrane</keyword>